<evidence type="ECO:0000256" key="1">
    <source>
        <dbReference type="ARBA" id="ARBA00004141"/>
    </source>
</evidence>
<feature type="transmembrane region" description="Helical" evidence="6">
    <location>
        <begin position="17"/>
        <end position="34"/>
    </location>
</feature>
<organism evidence="7">
    <name type="scientific">marine sediment metagenome</name>
    <dbReference type="NCBI Taxonomy" id="412755"/>
    <lineage>
        <taxon>unclassified sequences</taxon>
        <taxon>metagenomes</taxon>
        <taxon>ecological metagenomes</taxon>
    </lineage>
</organism>
<feature type="transmembrane region" description="Helical" evidence="6">
    <location>
        <begin position="46"/>
        <end position="63"/>
    </location>
</feature>
<keyword evidence="5 6" id="KW-0472">Membrane</keyword>
<evidence type="ECO:0000256" key="5">
    <source>
        <dbReference type="ARBA" id="ARBA00023136"/>
    </source>
</evidence>
<comment type="subcellular location">
    <subcellularLocation>
        <location evidence="1">Membrane</location>
        <topology evidence="1">Multi-pass membrane protein</topology>
    </subcellularLocation>
</comment>
<dbReference type="SUPFAM" id="SSF161070">
    <property type="entry name" value="SNF-like"/>
    <property type="match status" value="1"/>
</dbReference>
<dbReference type="InterPro" id="IPR000175">
    <property type="entry name" value="Na/ntran_symport"/>
</dbReference>
<gene>
    <name evidence="7" type="ORF">S03H2_44867</name>
</gene>
<protein>
    <recommendedName>
        <fullName evidence="8">Sodium-dependent transporter</fullName>
    </recommendedName>
</protein>
<dbReference type="InterPro" id="IPR037272">
    <property type="entry name" value="SNS_sf"/>
</dbReference>
<proteinExistence type="predicted"/>
<dbReference type="EMBL" id="BARU01028080">
    <property type="protein sequence ID" value="GAH66474.1"/>
    <property type="molecule type" value="Genomic_DNA"/>
</dbReference>
<dbReference type="GO" id="GO:0016020">
    <property type="term" value="C:membrane"/>
    <property type="evidence" value="ECO:0007669"/>
    <property type="project" value="UniProtKB-SubCell"/>
</dbReference>
<dbReference type="PANTHER" id="PTHR42948:SF1">
    <property type="entry name" value="TRANSPORTER"/>
    <property type="match status" value="1"/>
</dbReference>
<dbReference type="AlphaFoldDB" id="X1IK56"/>
<sequence>MTVDYEANAGQRFSSRWGLLVSVLGIAVGTGNIWRFPRIAAQNGGTEGAGAFLVAWIIFLFLWS</sequence>
<dbReference type="PROSITE" id="PS50267">
    <property type="entry name" value="NA_NEUROTRAN_SYMP_3"/>
    <property type="match status" value="1"/>
</dbReference>
<name>X1IK56_9ZZZZ</name>
<reference evidence="7" key="1">
    <citation type="journal article" date="2014" name="Front. Microbiol.">
        <title>High frequency of phylogenetically diverse reductive dehalogenase-homologous genes in deep subseafloor sedimentary metagenomes.</title>
        <authorList>
            <person name="Kawai M."/>
            <person name="Futagami T."/>
            <person name="Toyoda A."/>
            <person name="Takaki Y."/>
            <person name="Nishi S."/>
            <person name="Hori S."/>
            <person name="Arai W."/>
            <person name="Tsubouchi T."/>
            <person name="Morono Y."/>
            <person name="Uchiyama I."/>
            <person name="Ito T."/>
            <person name="Fujiyama A."/>
            <person name="Inagaki F."/>
            <person name="Takami H."/>
        </authorList>
    </citation>
    <scope>NUCLEOTIDE SEQUENCE</scope>
    <source>
        <strain evidence="7">Expedition CK06-06</strain>
    </source>
</reference>
<feature type="non-terminal residue" evidence="7">
    <location>
        <position position="64"/>
    </location>
</feature>
<evidence type="ECO:0000256" key="2">
    <source>
        <dbReference type="ARBA" id="ARBA00022448"/>
    </source>
</evidence>
<accession>X1IK56</accession>
<keyword evidence="2" id="KW-0813">Transport</keyword>
<dbReference type="PANTHER" id="PTHR42948">
    <property type="entry name" value="TRANSPORTER"/>
    <property type="match status" value="1"/>
</dbReference>
<dbReference type="Pfam" id="PF00209">
    <property type="entry name" value="SNF"/>
    <property type="match status" value="1"/>
</dbReference>
<keyword evidence="4 6" id="KW-1133">Transmembrane helix</keyword>
<keyword evidence="3 6" id="KW-0812">Transmembrane</keyword>
<evidence type="ECO:0000313" key="7">
    <source>
        <dbReference type="EMBL" id="GAH66474.1"/>
    </source>
</evidence>
<evidence type="ECO:0000256" key="4">
    <source>
        <dbReference type="ARBA" id="ARBA00022989"/>
    </source>
</evidence>
<evidence type="ECO:0008006" key="8">
    <source>
        <dbReference type="Google" id="ProtNLM"/>
    </source>
</evidence>
<comment type="caution">
    <text evidence="7">The sequence shown here is derived from an EMBL/GenBank/DDBJ whole genome shotgun (WGS) entry which is preliminary data.</text>
</comment>
<evidence type="ECO:0000256" key="3">
    <source>
        <dbReference type="ARBA" id="ARBA00022692"/>
    </source>
</evidence>
<evidence type="ECO:0000256" key="6">
    <source>
        <dbReference type="SAM" id="Phobius"/>
    </source>
</evidence>